<sequence length="142" mass="15294">MRWRFPFLHLRTSQQAALVRHVLGYAFSRARWRKLAPTPGNGGSSGTFSFSEVSAFALKPVGKRTAVAPVFALRLGAPTAIGFSDSPALVVNLEPRAVASGDGRTTLFRRAEVPCSWKDSFFDEKRLLAGSVASPQNVGTGT</sequence>
<organism evidence="1 2">
    <name type="scientific">Trypanosoma brucei gambiense (strain MHOM/CI/86/DAL972)</name>
    <dbReference type="NCBI Taxonomy" id="679716"/>
    <lineage>
        <taxon>Eukaryota</taxon>
        <taxon>Discoba</taxon>
        <taxon>Euglenozoa</taxon>
        <taxon>Kinetoplastea</taxon>
        <taxon>Metakinetoplastina</taxon>
        <taxon>Trypanosomatida</taxon>
        <taxon>Trypanosomatidae</taxon>
        <taxon>Trypanosoma</taxon>
    </lineage>
</organism>
<reference evidence="2" key="1">
    <citation type="journal article" date="2010" name="PLoS Negl. Trop. Dis.">
        <title>The genome sequence of Trypanosoma brucei gambiense, causative agent of chronic human african trypanosomiasis.</title>
        <authorList>
            <person name="Jackson A.P."/>
            <person name="Sanders M."/>
            <person name="Berry A."/>
            <person name="McQuillan J."/>
            <person name="Aslett M.A."/>
            <person name="Quail M.A."/>
            <person name="Chukualim B."/>
            <person name="Capewell P."/>
            <person name="MacLeod A."/>
            <person name="Melville S.E."/>
            <person name="Gibson W."/>
            <person name="Barry J.D."/>
            <person name="Berriman M."/>
            <person name="Hertz-Fowler C."/>
        </authorList>
    </citation>
    <scope>NUCLEOTIDE SEQUENCE [LARGE SCALE GENOMIC DNA]</scope>
    <source>
        <strain evidence="2">MHOM/CI/86/DAL972</strain>
    </source>
</reference>
<dbReference type="EMBL" id="FN554973">
    <property type="protein sequence ID" value="CBH15303.1"/>
    <property type="molecule type" value="Genomic_DNA"/>
</dbReference>
<dbReference type="KEGG" id="tbg:TbgDal_X3880"/>
<dbReference type="RefSeq" id="XP_011777568.1">
    <property type="nucleotide sequence ID" value="XM_011779266.1"/>
</dbReference>
<dbReference type="VEuPathDB" id="TriTrypDB:Tbg972.10.3880"/>
<dbReference type="AlphaFoldDB" id="D0A210"/>
<proteinExistence type="predicted"/>
<dbReference type="Proteomes" id="UP000002316">
    <property type="component" value="Chromosome 10"/>
</dbReference>
<gene>
    <name evidence="1" type="ORF">TbgDal_X3880</name>
</gene>
<evidence type="ECO:0000313" key="2">
    <source>
        <dbReference type="Proteomes" id="UP000002316"/>
    </source>
</evidence>
<name>D0A210_TRYB9</name>
<accession>D0A210</accession>
<dbReference type="GeneID" id="23865458"/>
<protein>
    <submittedName>
        <fullName evidence="1">Uncharacterized protein</fullName>
    </submittedName>
</protein>
<evidence type="ECO:0000313" key="1">
    <source>
        <dbReference type="EMBL" id="CBH15303.1"/>
    </source>
</evidence>